<comment type="caution">
    <text evidence="2">The sequence shown here is derived from an EMBL/GenBank/DDBJ whole genome shotgun (WGS) entry which is preliminary data.</text>
</comment>
<feature type="region of interest" description="Disordered" evidence="1">
    <location>
        <begin position="174"/>
        <end position="247"/>
    </location>
</feature>
<dbReference type="Proteomes" id="UP001065549">
    <property type="component" value="Unassembled WGS sequence"/>
</dbReference>
<evidence type="ECO:0000256" key="1">
    <source>
        <dbReference type="SAM" id="MobiDB-lite"/>
    </source>
</evidence>
<evidence type="ECO:0000313" key="2">
    <source>
        <dbReference type="EMBL" id="MCU7379910.1"/>
    </source>
</evidence>
<reference evidence="2" key="1">
    <citation type="submission" date="2022-09" db="EMBL/GenBank/DDBJ databases">
        <title>Culturomic study of gut microbiota in children with autism spectrum disorder.</title>
        <authorList>
            <person name="Efimov B.A."/>
            <person name="Chaplin A.V."/>
            <person name="Sokolova S.R."/>
            <person name="Pikina A.P."/>
            <person name="Korzhanova M."/>
            <person name="Belova V."/>
            <person name="Korostin D."/>
        </authorList>
    </citation>
    <scope>NUCLEOTIDE SEQUENCE</scope>
    <source>
        <strain evidence="2">ASD5510</strain>
    </source>
</reference>
<feature type="compositionally biased region" description="Low complexity" evidence="1">
    <location>
        <begin position="193"/>
        <end position="218"/>
    </location>
</feature>
<gene>
    <name evidence="2" type="ORF">OBO34_16315</name>
</gene>
<feature type="compositionally biased region" description="Basic and acidic residues" evidence="1">
    <location>
        <begin position="219"/>
        <end position="238"/>
    </location>
</feature>
<name>A0A9J6QWP9_9FIRM</name>
<accession>A0A9J6QWP9</accession>
<evidence type="ECO:0000313" key="3">
    <source>
        <dbReference type="Proteomes" id="UP001065549"/>
    </source>
</evidence>
<protein>
    <submittedName>
        <fullName evidence="2">Uncharacterized protein</fullName>
    </submittedName>
</protein>
<dbReference type="AlphaFoldDB" id="A0A9J6QWP9"/>
<sequence length="267" mass="30120">MAEKPKADQMLTNIVNKQPFSYDAAADPLYQAYKKEYQALGEKSKADTLKDVGMLNGSSAVADYAQIAAAQAQNTYRQQMSTIIPALEEAAYGRWKGQMQKAQADYGLVRDEENTLYGRRRDSIADSQFAKQAAWQRSTWNKDFNYGKRRDSVSDKQWKDEFGWQKTMDNREYELNKKQLAKQRRRSSGGGYRSSSGGRRSTTSGYVGTGKSSSSGKSKGNDFNKLWDKTNKGKEAPKKSPQRSRSAIATVLTDGWLGYAMERMKKK</sequence>
<proteinExistence type="predicted"/>
<dbReference type="EMBL" id="JAOSHN010000007">
    <property type="protein sequence ID" value="MCU7379910.1"/>
    <property type="molecule type" value="Genomic_DNA"/>
</dbReference>
<organism evidence="2 3">
    <name type="scientific">Hominibacterium faecale</name>
    <dbReference type="NCBI Taxonomy" id="2839743"/>
    <lineage>
        <taxon>Bacteria</taxon>
        <taxon>Bacillati</taxon>
        <taxon>Bacillota</taxon>
        <taxon>Clostridia</taxon>
        <taxon>Peptostreptococcales</taxon>
        <taxon>Anaerovoracaceae</taxon>
        <taxon>Hominibacterium</taxon>
    </lineage>
</organism>
<keyword evidence="3" id="KW-1185">Reference proteome</keyword>
<dbReference type="RefSeq" id="WP_269478681.1">
    <property type="nucleotide sequence ID" value="NZ_JAOSHN010000007.1"/>
</dbReference>